<reference evidence="2 3" key="1">
    <citation type="submission" date="2017-07" db="EMBL/GenBank/DDBJ databases">
        <title>First draft Genome Sequence of Nocardia cerradoensis isolated from human infection.</title>
        <authorList>
            <person name="Carrasco G."/>
        </authorList>
    </citation>
    <scope>NUCLEOTIDE SEQUENCE [LARGE SCALE GENOMIC DNA]</scope>
    <source>
        <strain evidence="2 3">CNM20130759</strain>
    </source>
</reference>
<evidence type="ECO:0000259" key="1">
    <source>
        <dbReference type="PROSITE" id="PS51085"/>
    </source>
</evidence>
<evidence type="ECO:0000313" key="3">
    <source>
        <dbReference type="Proteomes" id="UP000215506"/>
    </source>
</evidence>
<dbReference type="Pfam" id="PF00111">
    <property type="entry name" value="Fer2"/>
    <property type="match status" value="1"/>
</dbReference>
<dbReference type="PROSITE" id="PS51085">
    <property type="entry name" value="2FE2S_FER_2"/>
    <property type="match status" value="1"/>
</dbReference>
<dbReference type="CDD" id="cd00207">
    <property type="entry name" value="fer2"/>
    <property type="match status" value="1"/>
</dbReference>
<evidence type="ECO:0000313" key="2">
    <source>
        <dbReference type="EMBL" id="OXR43176.1"/>
    </source>
</evidence>
<dbReference type="SUPFAM" id="SSF54292">
    <property type="entry name" value="2Fe-2S ferredoxin-like"/>
    <property type="match status" value="1"/>
</dbReference>
<protein>
    <submittedName>
        <fullName evidence="2">2Fe-2S ferredoxin-5</fullName>
    </submittedName>
</protein>
<organism evidence="2 3">
    <name type="scientific">Nocardia cerradoensis</name>
    <dbReference type="NCBI Taxonomy" id="85688"/>
    <lineage>
        <taxon>Bacteria</taxon>
        <taxon>Bacillati</taxon>
        <taxon>Actinomycetota</taxon>
        <taxon>Actinomycetes</taxon>
        <taxon>Mycobacteriales</taxon>
        <taxon>Nocardiaceae</taxon>
        <taxon>Nocardia</taxon>
    </lineage>
</organism>
<dbReference type="InterPro" id="IPR036010">
    <property type="entry name" value="2Fe-2S_ferredoxin-like_sf"/>
</dbReference>
<gene>
    <name evidence="2" type="primary">fdx5</name>
    <name evidence="2" type="ORF">B7C42_04598</name>
</gene>
<dbReference type="EMBL" id="NGAF01000010">
    <property type="protein sequence ID" value="OXR43176.1"/>
    <property type="molecule type" value="Genomic_DNA"/>
</dbReference>
<sequence length="120" mass="13220">MIRVPVVRVDPAGFELAVGDGETLFEAALRVGARWPTICYGQARCTACAVRVIDGHDRLGPVSDEERDVLRQITNRRMGWPLRDTRLACRLTVTGDITVEKRAARPCAPGVSDSEERDGE</sequence>
<dbReference type="Gene3D" id="3.10.20.30">
    <property type="match status" value="1"/>
</dbReference>
<dbReference type="GO" id="GO:0051536">
    <property type="term" value="F:iron-sulfur cluster binding"/>
    <property type="evidence" value="ECO:0007669"/>
    <property type="project" value="InterPro"/>
</dbReference>
<keyword evidence="3" id="KW-1185">Reference proteome</keyword>
<dbReference type="InterPro" id="IPR012675">
    <property type="entry name" value="Beta-grasp_dom_sf"/>
</dbReference>
<proteinExistence type="predicted"/>
<dbReference type="AlphaFoldDB" id="A0A231H2W3"/>
<feature type="domain" description="2Fe-2S ferredoxin-type" evidence="1">
    <location>
        <begin position="2"/>
        <end position="105"/>
    </location>
</feature>
<name>A0A231H2W3_9NOCA</name>
<dbReference type="InterPro" id="IPR001041">
    <property type="entry name" value="2Fe-2S_ferredoxin-type"/>
</dbReference>
<dbReference type="Proteomes" id="UP000215506">
    <property type="component" value="Unassembled WGS sequence"/>
</dbReference>
<accession>A0A231H2W3</accession>
<comment type="caution">
    <text evidence="2">The sequence shown here is derived from an EMBL/GenBank/DDBJ whole genome shotgun (WGS) entry which is preliminary data.</text>
</comment>